<dbReference type="InterPro" id="IPR055557">
    <property type="entry name" value="DUF7133"/>
</dbReference>
<dbReference type="PROSITE" id="PS00196">
    <property type="entry name" value="COPPER_BLUE"/>
    <property type="match status" value="1"/>
</dbReference>
<keyword evidence="1" id="KW-0813">Transport</keyword>
<accession>A0ABV7JIX4</accession>
<dbReference type="Gene3D" id="2.120.10.30">
    <property type="entry name" value="TolB, C-terminal domain"/>
    <property type="match status" value="1"/>
</dbReference>
<dbReference type="InterPro" id="IPR000923">
    <property type="entry name" value="BlueCu_1"/>
</dbReference>
<dbReference type="Gene3D" id="2.60.40.420">
    <property type="entry name" value="Cupredoxins - blue copper proteins"/>
    <property type="match status" value="1"/>
</dbReference>
<organism evidence="7 8">
    <name type="scientific">Parapedobacter deserti</name>
    <dbReference type="NCBI Taxonomy" id="1912957"/>
    <lineage>
        <taxon>Bacteria</taxon>
        <taxon>Pseudomonadati</taxon>
        <taxon>Bacteroidota</taxon>
        <taxon>Sphingobacteriia</taxon>
        <taxon>Sphingobacteriales</taxon>
        <taxon>Sphingobacteriaceae</taxon>
        <taxon>Parapedobacter</taxon>
    </lineage>
</organism>
<dbReference type="InterPro" id="IPR016024">
    <property type="entry name" value="ARM-type_fold"/>
</dbReference>
<dbReference type="InterPro" id="IPR028871">
    <property type="entry name" value="BlueCu_1_BS"/>
</dbReference>
<dbReference type="SUPFAM" id="SSF49503">
    <property type="entry name" value="Cupredoxins"/>
    <property type="match status" value="1"/>
</dbReference>
<dbReference type="CDD" id="cd04233">
    <property type="entry name" value="Auracyanin"/>
    <property type="match status" value="1"/>
</dbReference>
<keyword evidence="2" id="KW-0479">Metal-binding</keyword>
<dbReference type="SUPFAM" id="SSF48371">
    <property type="entry name" value="ARM repeat"/>
    <property type="match status" value="1"/>
</dbReference>
<feature type="domain" description="Blue (type 1) copper" evidence="5">
    <location>
        <begin position="625"/>
        <end position="741"/>
    </location>
</feature>
<keyword evidence="4" id="KW-0186">Copper</keyword>
<feature type="domain" description="DUF7133" evidence="6">
    <location>
        <begin position="49"/>
        <end position="419"/>
    </location>
</feature>
<dbReference type="EMBL" id="JBHRTA010000030">
    <property type="protein sequence ID" value="MFC3197934.1"/>
    <property type="molecule type" value="Genomic_DNA"/>
</dbReference>
<keyword evidence="8" id="KW-1185">Reference proteome</keyword>
<evidence type="ECO:0000313" key="7">
    <source>
        <dbReference type="EMBL" id="MFC3197934.1"/>
    </source>
</evidence>
<dbReference type="Pfam" id="PF23500">
    <property type="entry name" value="DUF7133"/>
    <property type="match status" value="1"/>
</dbReference>
<dbReference type="Pfam" id="PF00127">
    <property type="entry name" value="Copper-bind"/>
    <property type="match status" value="1"/>
</dbReference>
<evidence type="ECO:0000256" key="4">
    <source>
        <dbReference type="ARBA" id="ARBA00023008"/>
    </source>
</evidence>
<dbReference type="InterPro" id="IPR008972">
    <property type="entry name" value="Cupredoxin"/>
</dbReference>
<evidence type="ECO:0000256" key="1">
    <source>
        <dbReference type="ARBA" id="ARBA00022448"/>
    </source>
</evidence>
<dbReference type="InterPro" id="IPR011989">
    <property type="entry name" value="ARM-like"/>
</dbReference>
<evidence type="ECO:0000256" key="2">
    <source>
        <dbReference type="ARBA" id="ARBA00022723"/>
    </source>
</evidence>
<evidence type="ECO:0000313" key="8">
    <source>
        <dbReference type="Proteomes" id="UP001595526"/>
    </source>
</evidence>
<dbReference type="InterPro" id="IPR011042">
    <property type="entry name" value="6-blade_b-propeller_TolB-like"/>
</dbReference>
<protein>
    <submittedName>
        <fullName evidence="7">PVC-type heme-binding CxxCH protein</fullName>
    </submittedName>
</protein>
<dbReference type="PANTHER" id="PTHR33546">
    <property type="entry name" value="LARGE, MULTIFUNCTIONAL SECRETED PROTEIN-RELATED"/>
    <property type="match status" value="1"/>
</dbReference>
<dbReference type="PANTHER" id="PTHR33546:SF1">
    <property type="entry name" value="LARGE, MULTIFUNCTIONAL SECRETED PROTEIN"/>
    <property type="match status" value="1"/>
</dbReference>
<dbReference type="SUPFAM" id="SSF63829">
    <property type="entry name" value="Calcium-dependent phosphotriesterase"/>
    <property type="match status" value="1"/>
</dbReference>
<gene>
    <name evidence="7" type="ORF">ACFOET_09945</name>
</gene>
<dbReference type="Proteomes" id="UP001595526">
    <property type="component" value="Unassembled WGS sequence"/>
</dbReference>
<dbReference type="Gene3D" id="1.25.10.10">
    <property type="entry name" value="Leucine-rich Repeat Variant"/>
    <property type="match status" value="1"/>
</dbReference>
<dbReference type="RefSeq" id="WP_379022097.1">
    <property type="nucleotide sequence ID" value="NZ_JBHRTA010000030.1"/>
</dbReference>
<reference evidence="8" key="1">
    <citation type="journal article" date="2019" name="Int. J. Syst. Evol. Microbiol.">
        <title>The Global Catalogue of Microorganisms (GCM) 10K type strain sequencing project: providing services to taxonomists for standard genome sequencing and annotation.</title>
        <authorList>
            <consortium name="The Broad Institute Genomics Platform"/>
            <consortium name="The Broad Institute Genome Sequencing Center for Infectious Disease"/>
            <person name="Wu L."/>
            <person name="Ma J."/>
        </authorList>
    </citation>
    <scope>NUCLEOTIDE SEQUENCE [LARGE SCALE GENOMIC DNA]</scope>
    <source>
        <strain evidence="8">KCTC 52416</strain>
    </source>
</reference>
<keyword evidence="3" id="KW-0249">Electron transport</keyword>
<dbReference type="NCBIfam" id="TIGR02604">
    <property type="entry name" value="Piru_Ver_Nterm"/>
    <property type="match status" value="1"/>
</dbReference>
<dbReference type="InterPro" id="IPR013428">
    <property type="entry name" value="Membrane-bound_put_N"/>
</dbReference>
<comment type="caution">
    <text evidence="7">The sequence shown here is derived from an EMBL/GenBank/DDBJ whole genome shotgun (WGS) entry which is preliminary data.</text>
</comment>
<evidence type="ECO:0000259" key="5">
    <source>
        <dbReference type="Pfam" id="PF00127"/>
    </source>
</evidence>
<sequence>MRTLLRFLRLLFFHVPLVGLSLFPFLSFAWPASGGLDTTGQRPLDPVASRSLTEVPDGFSLTLFASEPDIGKPIAMNWDERGRLWIIETVDFPNSVTAQSDSGDDRILICEDRDGDGRADNFTVFADGLNVPTSFTFVEGGVLVAQAPHFLLLKDLDGDDVADSREIVMTGWGTFDAHAGPSNLQYGLDNKVWGTVGHSGFDGYIEDHPAKFKQGVFRFDSDASRGVKDFEYLASTSNNTWGLGYSEEFDVFLSCTNNEHSIFFAIPAAYYAKAGIEEQGVEPINSHYAIHPLVDTLNQKDVVGGFTAATGHSLYTARSFPRQYWNRVAFICEPTGRLVHKHIITRRGSGFAEVGDGKNILASRDTWFSPVAAKVGPDGALWVLDWYNHMVHHLPEQDDQHGQDRRDLFRGRVYRLVYDEAPATQMPALSVDRPETLVQAIQHDNMFWRTTAQRLVVERNYRETAPALRQLISVNTTDKIQTNGAALHAVWTLKGLGLITPHDPQSLQAVVRALRHAAPGVRKAAVQTLPIALPAVLDSMVAAGVFYDDDDRVRLAAYLALADAPTSFQVNRILEEAMADQRNIDDKWIAEALKIGGRIHGSVNMEGRKDADIIRPTPDQHIEIRSIRGGLSYDRTYFSVRANSRVRIKFSNPNFMQHNLVIIKPGTLESVQQAAVALARQPDGATRQYIPASDDVLFAAPLVNPNEHFDLSFTAPSTPGLYPFLCTFPGHSQVMLGVMEVIDQDI</sequence>
<name>A0ABV7JIX4_9SPHI</name>
<evidence type="ECO:0000259" key="6">
    <source>
        <dbReference type="Pfam" id="PF23500"/>
    </source>
</evidence>
<proteinExistence type="predicted"/>
<evidence type="ECO:0000256" key="3">
    <source>
        <dbReference type="ARBA" id="ARBA00022982"/>
    </source>
</evidence>